<dbReference type="Proteomes" id="UP000236063">
    <property type="component" value="Unassembled WGS sequence"/>
</dbReference>
<dbReference type="RefSeq" id="WP_069732433.1">
    <property type="nucleotide sequence ID" value="NZ_JABWOU010000001.1"/>
</dbReference>
<organism evidence="11 12">
    <name type="scientific">Enterobacter bugandensis</name>
    <dbReference type="NCBI Taxonomy" id="881260"/>
    <lineage>
        <taxon>Bacteria</taxon>
        <taxon>Pseudomonadati</taxon>
        <taxon>Pseudomonadota</taxon>
        <taxon>Gammaproteobacteria</taxon>
        <taxon>Enterobacterales</taxon>
        <taxon>Enterobacteriaceae</taxon>
        <taxon>Enterobacter</taxon>
    </lineage>
</organism>
<evidence type="ECO:0000256" key="6">
    <source>
        <dbReference type="ARBA" id="ARBA00022729"/>
    </source>
</evidence>
<reference evidence="11 12" key="1">
    <citation type="submission" date="2018-01" db="EMBL/GenBank/DDBJ databases">
        <title>Multi-drug resistant Enterobacter species isolated from the International Space Station and comparative genomic analyses with human pathogenic strains.</title>
        <authorList>
            <person name="Singh N.K."/>
            <person name="Bezdan D."/>
            <person name="McIntyre A."/>
            <person name="Sielaff A.C."/>
            <person name="Wheeler K."/>
            <person name="Mason C."/>
            <person name="Venkateswaran K."/>
        </authorList>
    </citation>
    <scope>NUCLEOTIDE SEQUENCE [LARGE SCALE GENOMIC DNA]</scope>
    <source>
        <strain evidence="11 12">IF2SW-P2</strain>
    </source>
</reference>
<keyword evidence="7" id="KW-0472">Membrane</keyword>
<evidence type="ECO:0000313" key="11">
    <source>
        <dbReference type="EMBL" id="PNF66770.1"/>
    </source>
</evidence>
<evidence type="ECO:0000256" key="4">
    <source>
        <dbReference type="ARBA" id="ARBA00022452"/>
    </source>
</evidence>
<keyword evidence="6 9" id="KW-0732">Signal</keyword>
<dbReference type="EMBL" id="POUR01000001">
    <property type="protein sequence ID" value="PNF66770.1"/>
    <property type="molecule type" value="Genomic_DNA"/>
</dbReference>
<name>A0ABX4VF84_9ENTR</name>
<evidence type="ECO:0000313" key="12">
    <source>
        <dbReference type="Proteomes" id="UP000236063"/>
    </source>
</evidence>
<dbReference type="SUPFAM" id="SSF56925">
    <property type="entry name" value="OMPA-like"/>
    <property type="match status" value="1"/>
</dbReference>
<feature type="signal peptide" evidence="9">
    <location>
        <begin position="1"/>
        <end position="22"/>
    </location>
</feature>
<dbReference type="PANTHER" id="PTHR35892">
    <property type="entry name" value="OUTER MEMBRANE PROTEIN PAGN-RELATED"/>
    <property type="match status" value="1"/>
</dbReference>
<comment type="caution">
    <text evidence="11">The sequence shown here is derived from an EMBL/GenBank/DDBJ whole genome shotgun (WGS) entry which is preliminary data.</text>
</comment>
<gene>
    <name evidence="11" type="ORF">C1167_01950</name>
</gene>
<comment type="similarity">
    <text evidence="2">Belongs to the outer membrane OOP (TC 1.B.6) superfamily. OmpX family.</text>
</comment>
<accession>A0ABX4VF84</accession>
<evidence type="ECO:0000256" key="2">
    <source>
        <dbReference type="ARBA" id="ARBA00011041"/>
    </source>
</evidence>
<dbReference type="Pfam" id="PF13505">
    <property type="entry name" value="OMP_b-brl"/>
    <property type="match status" value="1"/>
</dbReference>
<dbReference type="PANTHER" id="PTHR35892:SF3">
    <property type="entry name" value="OUTER MEMBRANE PROTEIN X"/>
    <property type="match status" value="1"/>
</dbReference>
<evidence type="ECO:0000256" key="1">
    <source>
        <dbReference type="ARBA" id="ARBA00004571"/>
    </source>
</evidence>
<comment type="subcellular location">
    <subcellularLocation>
        <location evidence="1">Cell outer membrane</location>
        <topology evidence="1">Multi-pass membrane protein</topology>
    </subcellularLocation>
</comment>
<dbReference type="InterPro" id="IPR051723">
    <property type="entry name" value="Bact_OM_Invasion-Related"/>
</dbReference>
<dbReference type="InterPro" id="IPR011250">
    <property type="entry name" value="OMP/PagP_B-barrel"/>
</dbReference>
<dbReference type="Gene3D" id="2.40.160.20">
    <property type="match status" value="1"/>
</dbReference>
<evidence type="ECO:0000256" key="3">
    <source>
        <dbReference type="ARBA" id="ARBA00020573"/>
    </source>
</evidence>
<evidence type="ECO:0000256" key="7">
    <source>
        <dbReference type="ARBA" id="ARBA00023136"/>
    </source>
</evidence>
<keyword evidence="5" id="KW-0812">Transmembrane</keyword>
<proteinExistence type="inferred from homology"/>
<sequence length="160" mass="17249">MNKFNLAAVCVLFSTIATPVFASNSVSMNYALGKENGAEMMHGVNVMFKHDMNNFALVASGTYIQNTTGAGEAYLKNKYASIMPGIAFNITQDISLYGLAGLSCGSKMKPNQSHEIYGGAFGAGLFYDLTDHIQLNSGYELGIVDKKEVNTFIIGIGYLF</sequence>
<keyword evidence="12" id="KW-1185">Reference proteome</keyword>
<dbReference type="InterPro" id="IPR000758">
    <property type="entry name" value="Enterovir_OMP"/>
</dbReference>
<feature type="domain" description="Outer membrane protein beta-barrel" evidence="10">
    <location>
        <begin position="50"/>
        <end position="160"/>
    </location>
</feature>
<keyword evidence="8" id="KW-0998">Cell outer membrane</keyword>
<evidence type="ECO:0000259" key="10">
    <source>
        <dbReference type="Pfam" id="PF13505"/>
    </source>
</evidence>
<dbReference type="InterPro" id="IPR027385">
    <property type="entry name" value="Beta-barrel_OMP"/>
</dbReference>
<evidence type="ECO:0000256" key="5">
    <source>
        <dbReference type="ARBA" id="ARBA00022692"/>
    </source>
</evidence>
<keyword evidence="4" id="KW-1134">Transmembrane beta strand</keyword>
<protein>
    <recommendedName>
        <fullName evidence="3">Outer membrane protein X</fullName>
    </recommendedName>
</protein>
<evidence type="ECO:0000256" key="9">
    <source>
        <dbReference type="SAM" id="SignalP"/>
    </source>
</evidence>
<dbReference type="PRINTS" id="PR00316">
    <property type="entry name" value="ENTEROVIROMP"/>
</dbReference>
<evidence type="ECO:0000256" key="8">
    <source>
        <dbReference type="ARBA" id="ARBA00023237"/>
    </source>
</evidence>
<feature type="chain" id="PRO_5047073186" description="Outer membrane protein X" evidence="9">
    <location>
        <begin position="23"/>
        <end position="160"/>
    </location>
</feature>